<dbReference type="Proteomes" id="UP000697297">
    <property type="component" value="Unassembled WGS sequence"/>
</dbReference>
<sequence>MWVRLHLDNEEQAALSVASAPTTAEFYENNVIGRACSPLATRHEIDNPDLLAVARKHKRTCGHILNAWFGQEDDRFPDGAQSSRIRHQAINWPPDTCTRTWPALHYRLGPSGVRTRQREISAT</sequence>
<dbReference type="EMBL" id="JAHLUH010000020">
    <property type="protein sequence ID" value="KAG7724008.1"/>
    <property type="molecule type" value="Genomic_DNA"/>
</dbReference>
<accession>A0AAN6D0U3</accession>
<proteinExistence type="predicted"/>
<dbReference type="EMBL" id="JAHLUN010000020">
    <property type="protein sequence ID" value="KAG7761795.1"/>
    <property type="molecule type" value="Genomic_DNA"/>
</dbReference>
<name>A0AAN6D0U3_9ASCO</name>
<evidence type="ECO:0000313" key="4">
    <source>
        <dbReference type="Proteomes" id="UP000738402"/>
    </source>
</evidence>
<keyword evidence="3" id="KW-1185">Reference proteome</keyword>
<comment type="caution">
    <text evidence="1">The sequence shown here is derived from an EMBL/GenBank/DDBJ whole genome shotgun (WGS) entry which is preliminary data.</text>
</comment>
<dbReference type="Proteomes" id="UP000738402">
    <property type="component" value="Unassembled WGS sequence"/>
</dbReference>
<evidence type="ECO:0000313" key="3">
    <source>
        <dbReference type="Proteomes" id="UP000697297"/>
    </source>
</evidence>
<gene>
    <name evidence="1" type="ORF">KL933_005151</name>
    <name evidence="2" type="ORF">KL946_005201</name>
</gene>
<organism evidence="1 4">
    <name type="scientific">Ogataea haglerorum</name>
    <dbReference type="NCBI Taxonomy" id="1937702"/>
    <lineage>
        <taxon>Eukaryota</taxon>
        <taxon>Fungi</taxon>
        <taxon>Dikarya</taxon>
        <taxon>Ascomycota</taxon>
        <taxon>Saccharomycotina</taxon>
        <taxon>Pichiomycetes</taxon>
        <taxon>Pichiales</taxon>
        <taxon>Pichiaceae</taxon>
        <taxon>Ogataea</taxon>
    </lineage>
</organism>
<reference evidence="1 3" key="1">
    <citation type="journal article" date="2021" name="G3 (Bethesda)">
        <title>Genomic diversity, chromosomal rearrangements, and interspecies hybridization in the ogataea polymorpha species complex.</title>
        <authorList>
            <person name="Hanson S.J."/>
            <person name="Cinneide E.O."/>
            <person name="Salzberg L.I."/>
            <person name="Wolfe K.H."/>
            <person name="McGowan J."/>
            <person name="Fitzpatrick D.A."/>
            <person name="Matlin K."/>
        </authorList>
    </citation>
    <scope>NUCLEOTIDE SEQUENCE</scope>
    <source>
        <strain evidence="2">81-436-3</strain>
        <strain evidence="1">83-405-1</strain>
    </source>
</reference>
<protein>
    <submittedName>
        <fullName evidence="1">Uncharacterized protein</fullName>
    </submittedName>
</protein>
<evidence type="ECO:0000313" key="1">
    <source>
        <dbReference type="EMBL" id="KAG7724008.1"/>
    </source>
</evidence>
<evidence type="ECO:0000313" key="2">
    <source>
        <dbReference type="EMBL" id="KAG7761795.1"/>
    </source>
</evidence>
<dbReference type="AlphaFoldDB" id="A0AAN6D0U3"/>